<dbReference type="GO" id="GO:0016020">
    <property type="term" value="C:membrane"/>
    <property type="evidence" value="ECO:0007669"/>
    <property type="project" value="InterPro"/>
</dbReference>
<keyword evidence="4" id="KW-0496">Mitochondrion</keyword>
<reference evidence="6 7" key="1">
    <citation type="journal article" date="2014" name="Nat. Genet.">
        <title>Genome sequence of the hot pepper provides insights into the evolution of pungency in Capsicum species.</title>
        <authorList>
            <person name="Kim S."/>
            <person name="Park M."/>
            <person name="Yeom S.I."/>
            <person name="Kim Y.M."/>
            <person name="Lee J.M."/>
            <person name="Lee H.A."/>
            <person name="Seo E."/>
            <person name="Choi J."/>
            <person name="Cheong K."/>
            <person name="Kim K.T."/>
            <person name="Jung K."/>
            <person name="Lee G.W."/>
            <person name="Oh S.K."/>
            <person name="Bae C."/>
            <person name="Kim S.B."/>
            <person name="Lee H.Y."/>
            <person name="Kim S.Y."/>
            <person name="Kim M.S."/>
            <person name="Kang B.C."/>
            <person name="Jo Y.D."/>
            <person name="Yang H.B."/>
            <person name="Jeong H.J."/>
            <person name="Kang W.H."/>
            <person name="Kwon J.K."/>
            <person name="Shin C."/>
            <person name="Lim J.Y."/>
            <person name="Park J.H."/>
            <person name="Huh J.H."/>
            <person name="Kim J.S."/>
            <person name="Kim B.D."/>
            <person name="Cohen O."/>
            <person name="Paran I."/>
            <person name="Suh M.C."/>
            <person name="Lee S.B."/>
            <person name="Kim Y.K."/>
            <person name="Shin Y."/>
            <person name="Noh S.J."/>
            <person name="Park J."/>
            <person name="Seo Y.S."/>
            <person name="Kwon S.Y."/>
            <person name="Kim H.A."/>
            <person name="Park J.M."/>
            <person name="Kim H.J."/>
            <person name="Choi S.B."/>
            <person name="Bosland P.W."/>
            <person name="Reeves G."/>
            <person name="Jo S.H."/>
            <person name="Lee B.W."/>
            <person name="Cho H.T."/>
            <person name="Choi H.S."/>
            <person name="Lee M.S."/>
            <person name="Yu Y."/>
            <person name="Do Choi Y."/>
            <person name="Park B.S."/>
            <person name="van Deynze A."/>
            <person name="Ashrafi H."/>
            <person name="Hill T."/>
            <person name="Kim W.T."/>
            <person name="Pai H.S."/>
            <person name="Ahn H.K."/>
            <person name="Yeam I."/>
            <person name="Giovannoni J.J."/>
            <person name="Rose J.K."/>
            <person name="Sorensen I."/>
            <person name="Lee S.J."/>
            <person name="Kim R.W."/>
            <person name="Choi I.Y."/>
            <person name="Choi B.S."/>
            <person name="Lim J.S."/>
            <person name="Lee Y.H."/>
            <person name="Choi D."/>
        </authorList>
    </citation>
    <scope>NUCLEOTIDE SEQUENCE [LARGE SCALE GENOMIC DNA]</scope>
    <source>
        <strain evidence="7">cv. CM334</strain>
    </source>
</reference>
<dbReference type="OMA" id="MTEISMI"/>
<keyword evidence="3" id="KW-0201">Cytochrome c-type biogenesis</keyword>
<dbReference type="PRINTS" id="PR01410">
    <property type="entry name" value="CCBIOGENESIS"/>
</dbReference>
<dbReference type="GO" id="GO:0015232">
    <property type="term" value="F:heme transmembrane transporter activity"/>
    <property type="evidence" value="ECO:0007669"/>
    <property type="project" value="InterPro"/>
</dbReference>
<reference evidence="6 7" key="2">
    <citation type="journal article" date="2017" name="Genome Biol.">
        <title>New reference genome sequences of hot pepper reveal the massive evolution of plant disease-resistance genes by retroduplication.</title>
        <authorList>
            <person name="Kim S."/>
            <person name="Park J."/>
            <person name="Yeom S.I."/>
            <person name="Kim Y.M."/>
            <person name="Seo E."/>
            <person name="Kim K.T."/>
            <person name="Kim M.S."/>
            <person name="Lee J.M."/>
            <person name="Cheong K."/>
            <person name="Shin H.S."/>
            <person name="Kim S.B."/>
            <person name="Han K."/>
            <person name="Lee J."/>
            <person name="Park M."/>
            <person name="Lee H.A."/>
            <person name="Lee H.Y."/>
            <person name="Lee Y."/>
            <person name="Oh S."/>
            <person name="Lee J.H."/>
            <person name="Choi E."/>
            <person name="Choi E."/>
            <person name="Lee S.E."/>
            <person name="Jeon J."/>
            <person name="Kim H."/>
            <person name="Choi G."/>
            <person name="Song H."/>
            <person name="Lee J."/>
            <person name="Lee S.C."/>
            <person name="Kwon J.K."/>
            <person name="Lee H.Y."/>
            <person name="Koo N."/>
            <person name="Hong Y."/>
            <person name="Kim R.W."/>
            <person name="Kang W.H."/>
            <person name="Huh J.H."/>
            <person name="Kang B.C."/>
            <person name="Yang T.J."/>
            <person name="Lee Y.H."/>
            <person name="Bennetzen J.L."/>
            <person name="Choi D."/>
        </authorList>
    </citation>
    <scope>NUCLEOTIDE SEQUENCE [LARGE SCALE GENOMIC DNA]</scope>
    <source>
        <strain evidence="7">cv. CM334</strain>
    </source>
</reference>
<evidence type="ECO:0000256" key="5">
    <source>
        <dbReference type="SAM" id="Phobius"/>
    </source>
</evidence>
<dbReference type="Proteomes" id="UP000222542">
    <property type="component" value="Unassembled WGS sequence"/>
</dbReference>
<dbReference type="AlphaFoldDB" id="A0A2G2Y6X1"/>
<evidence type="ECO:0000256" key="3">
    <source>
        <dbReference type="ARBA" id="ARBA00022748"/>
    </source>
</evidence>
<dbReference type="PANTHER" id="PTHR43653:SF1">
    <property type="entry name" value="CYTOCHROME C-TYPE BIOGENESIS PROTEIN CCMF"/>
    <property type="match status" value="1"/>
</dbReference>
<dbReference type="GO" id="GO:0005739">
    <property type="term" value="C:mitochondrion"/>
    <property type="evidence" value="ECO:0007669"/>
    <property type="project" value="UniProtKB-SubCell"/>
</dbReference>
<evidence type="ECO:0000256" key="2">
    <source>
        <dbReference type="ARBA" id="ARBA00009186"/>
    </source>
</evidence>
<evidence type="ECO:0000256" key="4">
    <source>
        <dbReference type="ARBA" id="ARBA00023128"/>
    </source>
</evidence>
<name>A0A2G2Y6X1_CAPAN</name>
<feature type="transmembrane region" description="Helical" evidence="5">
    <location>
        <begin position="150"/>
        <end position="168"/>
    </location>
</feature>
<keyword evidence="5" id="KW-0472">Membrane</keyword>
<accession>A0A2G2Y6X1</accession>
<gene>
    <name evidence="6" type="ORF">T459_29930</name>
</gene>
<dbReference type="InterPro" id="IPR003569">
    <property type="entry name" value="Cyt_c_biogenesis_plant"/>
</dbReference>
<dbReference type="InterPro" id="IPR003567">
    <property type="entry name" value="Cyt_c_biogenesis"/>
</dbReference>
<keyword evidence="5" id="KW-1133">Transmembrane helix</keyword>
<dbReference type="Gramene" id="PHT65505">
    <property type="protein sequence ID" value="PHT65505"/>
    <property type="gene ID" value="T459_29930"/>
</dbReference>
<keyword evidence="5" id="KW-0812">Transmembrane</keyword>
<organism evidence="6 7">
    <name type="scientific">Capsicum annuum</name>
    <name type="common">Capsicum pepper</name>
    <dbReference type="NCBI Taxonomy" id="4072"/>
    <lineage>
        <taxon>Eukaryota</taxon>
        <taxon>Viridiplantae</taxon>
        <taxon>Streptophyta</taxon>
        <taxon>Embryophyta</taxon>
        <taxon>Tracheophyta</taxon>
        <taxon>Spermatophyta</taxon>
        <taxon>Magnoliopsida</taxon>
        <taxon>eudicotyledons</taxon>
        <taxon>Gunneridae</taxon>
        <taxon>Pentapetalae</taxon>
        <taxon>asterids</taxon>
        <taxon>lamiids</taxon>
        <taxon>Solanales</taxon>
        <taxon>Solanaceae</taxon>
        <taxon>Solanoideae</taxon>
        <taxon>Capsiceae</taxon>
        <taxon>Capsicum</taxon>
    </lineage>
</organism>
<evidence type="ECO:0000313" key="6">
    <source>
        <dbReference type="EMBL" id="PHT65505.1"/>
    </source>
</evidence>
<dbReference type="EMBL" id="AYRZ02000012">
    <property type="protein sequence ID" value="PHT65505.1"/>
    <property type="molecule type" value="Genomic_DNA"/>
</dbReference>
<comment type="subcellular location">
    <subcellularLocation>
        <location evidence="1">Mitochondrion</location>
    </subcellularLocation>
</comment>
<sequence length="215" mass="24242">MRNDAAEKNGTLLCSVGCVGSCIISELFTIKFKYVGTKCYPILLLGNYRSLLMLLRRCFFALSLLWKGVLVDTGRESGWLVVSGSHRKCFFYASGISHSSYSFIHSTLLHSWTSFLNIVTSPCCVSGTFSIRSGLLAPIRSFATDDTRGIFLWQFFLLMTGISMILFSQIKQKVSVRRTYKKKMLVAQSTPVHLRHSARAQKVGIIVFQAYYRGF</sequence>
<evidence type="ECO:0000256" key="1">
    <source>
        <dbReference type="ARBA" id="ARBA00004173"/>
    </source>
</evidence>
<protein>
    <submittedName>
        <fullName evidence="6">Cytochrome c biosynthesis protein</fullName>
    </submittedName>
</protein>
<comment type="caution">
    <text evidence="6">The sequence shown here is derived from an EMBL/GenBank/DDBJ whole genome shotgun (WGS) entry which is preliminary data.</text>
</comment>
<dbReference type="STRING" id="4072.A0A2G2Y6X1"/>
<dbReference type="PANTHER" id="PTHR43653">
    <property type="entry name" value="CYTOCHROME C ASSEMBLY PROTEIN-RELATED"/>
    <property type="match status" value="1"/>
</dbReference>
<dbReference type="GO" id="GO:0017004">
    <property type="term" value="P:cytochrome complex assembly"/>
    <property type="evidence" value="ECO:0007669"/>
    <property type="project" value="UniProtKB-KW"/>
</dbReference>
<evidence type="ECO:0000313" key="7">
    <source>
        <dbReference type="Proteomes" id="UP000222542"/>
    </source>
</evidence>
<proteinExistence type="inferred from homology"/>
<dbReference type="PRINTS" id="PR01412">
    <property type="entry name" value="CCBSBIOGNSIS"/>
</dbReference>
<keyword evidence="7" id="KW-1185">Reference proteome</keyword>
<comment type="similarity">
    <text evidence="2">Belongs to the CcmF/CycK/Ccl1/NrfE/CcsA family.</text>
</comment>